<gene>
    <name evidence="2" type="ORF">CR513_33309</name>
</gene>
<feature type="non-terminal residue" evidence="2">
    <location>
        <position position="1"/>
    </location>
</feature>
<sequence length="115" mass="13114">MEMESDTSSKEGNTSRGEESKEIRDKSGVENLVADHLNRIKGKIDPLTIRDDFPEEQLMFGLPKPLINDQGSYFCNKIMSIFLEKSYLELQTSKLDNYGGYEKFAKRGCTLIVQL</sequence>
<protein>
    <submittedName>
        <fullName evidence="2">Uncharacterized protein</fullName>
    </submittedName>
</protein>
<dbReference type="Proteomes" id="UP000257109">
    <property type="component" value="Unassembled WGS sequence"/>
</dbReference>
<keyword evidence="3" id="KW-1185">Reference proteome</keyword>
<comment type="caution">
    <text evidence="2">The sequence shown here is derived from an EMBL/GenBank/DDBJ whole genome shotgun (WGS) entry which is preliminary data.</text>
</comment>
<dbReference type="AlphaFoldDB" id="A0A371G4K1"/>
<proteinExistence type="predicted"/>
<evidence type="ECO:0000313" key="3">
    <source>
        <dbReference type="Proteomes" id="UP000257109"/>
    </source>
</evidence>
<feature type="compositionally biased region" description="Basic and acidic residues" evidence="1">
    <location>
        <begin position="16"/>
        <end position="28"/>
    </location>
</feature>
<name>A0A371G4K1_MUCPR</name>
<evidence type="ECO:0000256" key="1">
    <source>
        <dbReference type="SAM" id="MobiDB-lite"/>
    </source>
</evidence>
<evidence type="ECO:0000313" key="2">
    <source>
        <dbReference type="EMBL" id="RDX85499.1"/>
    </source>
</evidence>
<reference evidence="2" key="1">
    <citation type="submission" date="2018-05" db="EMBL/GenBank/DDBJ databases">
        <title>Draft genome of Mucuna pruriens seed.</title>
        <authorList>
            <person name="Nnadi N.E."/>
            <person name="Vos R."/>
            <person name="Hasami M.H."/>
            <person name="Devisetty U.K."/>
            <person name="Aguiy J.C."/>
        </authorList>
    </citation>
    <scope>NUCLEOTIDE SEQUENCE [LARGE SCALE GENOMIC DNA]</scope>
    <source>
        <strain evidence="2">JCA_2017</strain>
    </source>
</reference>
<organism evidence="2 3">
    <name type="scientific">Mucuna pruriens</name>
    <name type="common">Velvet bean</name>
    <name type="synonym">Dolichos pruriens</name>
    <dbReference type="NCBI Taxonomy" id="157652"/>
    <lineage>
        <taxon>Eukaryota</taxon>
        <taxon>Viridiplantae</taxon>
        <taxon>Streptophyta</taxon>
        <taxon>Embryophyta</taxon>
        <taxon>Tracheophyta</taxon>
        <taxon>Spermatophyta</taxon>
        <taxon>Magnoliopsida</taxon>
        <taxon>eudicotyledons</taxon>
        <taxon>Gunneridae</taxon>
        <taxon>Pentapetalae</taxon>
        <taxon>rosids</taxon>
        <taxon>fabids</taxon>
        <taxon>Fabales</taxon>
        <taxon>Fabaceae</taxon>
        <taxon>Papilionoideae</taxon>
        <taxon>50 kb inversion clade</taxon>
        <taxon>NPAAA clade</taxon>
        <taxon>indigoferoid/millettioid clade</taxon>
        <taxon>Phaseoleae</taxon>
        <taxon>Mucuna</taxon>
    </lineage>
</organism>
<dbReference type="EMBL" id="QJKJ01006783">
    <property type="protein sequence ID" value="RDX85499.1"/>
    <property type="molecule type" value="Genomic_DNA"/>
</dbReference>
<feature type="region of interest" description="Disordered" evidence="1">
    <location>
        <begin position="1"/>
        <end position="28"/>
    </location>
</feature>
<accession>A0A371G4K1</accession>